<proteinExistence type="predicted"/>
<evidence type="ECO:0000313" key="1">
    <source>
        <dbReference type="EMBL" id="GMA36843.1"/>
    </source>
</evidence>
<organism evidence="1 2">
    <name type="scientific">Demequina litorisediminis</name>
    <dbReference type="NCBI Taxonomy" id="1849022"/>
    <lineage>
        <taxon>Bacteria</taxon>
        <taxon>Bacillati</taxon>
        <taxon>Actinomycetota</taxon>
        <taxon>Actinomycetes</taxon>
        <taxon>Micrococcales</taxon>
        <taxon>Demequinaceae</taxon>
        <taxon>Demequina</taxon>
    </lineage>
</organism>
<reference evidence="2" key="1">
    <citation type="journal article" date="2019" name="Int. J. Syst. Evol. Microbiol.">
        <title>The Global Catalogue of Microorganisms (GCM) 10K type strain sequencing project: providing services to taxonomists for standard genome sequencing and annotation.</title>
        <authorList>
            <consortium name="The Broad Institute Genomics Platform"/>
            <consortium name="The Broad Institute Genome Sequencing Center for Infectious Disease"/>
            <person name="Wu L."/>
            <person name="Ma J."/>
        </authorList>
    </citation>
    <scope>NUCLEOTIDE SEQUENCE [LARGE SCALE GENOMIC DNA]</scope>
    <source>
        <strain evidence="2">NBRC 112299</strain>
    </source>
</reference>
<accession>A0ABQ6IJF0</accession>
<keyword evidence="2" id="KW-1185">Reference proteome</keyword>
<gene>
    <name evidence="1" type="ORF">GCM10025876_30470</name>
</gene>
<comment type="caution">
    <text evidence="1">The sequence shown here is derived from an EMBL/GenBank/DDBJ whole genome shotgun (WGS) entry which is preliminary data.</text>
</comment>
<sequence>MSSYSLPDPTGPRDSTLARMLHQRKHRALLLYLLLLTCWPWLHDRKRPLEGDVWIRALTAKGAPTWSASTLSRSWADLAELGLVTKGAKREGRLIRPAPRREDAAADYEFPGGRRDRFNTYFALPDEFWKDELFAKALLPALVMLLVIAKETNSKEEVWFTYDGLEDWYGIKRKSPERRGGARRALA</sequence>
<name>A0ABQ6IJF0_9MICO</name>
<dbReference type="EMBL" id="BSUN01000001">
    <property type="protein sequence ID" value="GMA36843.1"/>
    <property type="molecule type" value="Genomic_DNA"/>
</dbReference>
<protein>
    <submittedName>
        <fullName evidence="1">Uncharacterized protein</fullName>
    </submittedName>
</protein>
<dbReference type="Proteomes" id="UP001157125">
    <property type="component" value="Unassembled WGS sequence"/>
</dbReference>
<evidence type="ECO:0000313" key="2">
    <source>
        <dbReference type="Proteomes" id="UP001157125"/>
    </source>
</evidence>